<gene>
    <name evidence="3" type="ORF">GCM10009751_25390</name>
</gene>
<dbReference type="Gene3D" id="2.170.130.30">
    <property type="match status" value="1"/>
</dbReference>
<name>A0ABN2NG44_9MICO</name>
<evidence type="ECO:0000256" key="1">
    <source>
        <dbReference type="SAM" id="MobiDB-lite"/>
    </source>
</evidence>
<feature type="compositionally biased region" description="Basic and acidic residues" evidence="1">
    <location>
        <begin position="1"/>
        <end position="10"/>
    </location>
</feature>
<protein>
    <recommendedName>
        <fullName evidence="2">Transcobalamin-like C-terminal domain-containing protein</fullName>
    </recommendedName>
</protein>
<evidence type="ECO:0000259" key="2">
    <source>
        <dbReference type="Pfam" id="PF14478"/>
    </source>
</evidence>
<feature type="domain" description="Transcobalamin-like C-terminal" evidence="2">
    <location>
        <begin position="99"/>
        <end position="169"/>
    </location>
</feature>
<dbReference type="Pfam" id="PF14478">
    <property type="entry name" value="DUF4430"/>
    <property type="match status" value="1"/>
</dbReference>
<proteinExistence type="predicted"/>
<evidence type="ECO:0000313" key="3">
    <source>
        <dbReference type="EMBL" id="GAA1866139.1"/>
    </source>
</evidence>
<dbReference type="EMBL" id="BAAANL010000005">
    <property type="protein sequence ID" value="GAA1866139.1"/>
    <property type="molecule type" value="Genomic_DNA"/>
</dbReference>
<feature type="region of interest" description="Disordered" evidence="1">
    <location>
        <begin position="1"/>
        <end position="20"/>
    </location>
</feature>
<keyword evidence="4" id="KW-1185">Reference proteome</keyword>
<sequence>MRELRRETGVRRRRPCSYDASVTTERTTVRTLQILATAAAVALLAACGPSGTEAGPSADASASAGVSASASASAEAPAPGGLTAACTEKEDFTYEGAQGETALDLLLEEDSTAEVSGKGKDAYVTGICGYTASEKEQEFWALYVDGEMAQVGAGSLETEDGQEITWKLETY</sequence>
<dbReference type="Proteomes" id="UP001501094">
    <property type="component" value="Unassembled WGS sequence"/>
</dbReference>
<organism evidence="3 4">
    <name type="scientific">Myceligenerans crystallogenes</name>
    <dbReference type="NCBI Taxonomy" id="316335"/>
    <lineage>
        <taxon>Bacteria</taxon>
        <taxon>Bacillati</taxon>
        <taxon>Actinomycetota</taxon>
        <taxon>Actinomycetes</taxon>
        <taxon>Micrococcales</taxon>
        <taxon>Promicromonosporaceae</taxon>
        <taxon>Myceligenerans</taxon>
    </lineage>
</organism>
<dbReference type="InterPro" id="IPR027954">
    <property type="entry name" value="Transcobalamin-like_C"/>
</dbReference>
<reference evidence="3 4" key="1">
    <citation type="journal article" date="2019" name="Int. J. Syst. Evol. Microbiol.">
        <title>The Global Catalogue of Microorganisms (GCM) 10K type strain sequencing project: providing services to taxonomists for standard genome sequencing and annotation.</title>
        <authorList>
            <consortium name="The Broad Institute Genomics Platform"/>
            <consortium name="The Broad Institute Genome Sequencing Center for Infectious Disease"/>
            <person name="Wu L."/>
            <person name="Ma J."/>
        </authorList>
    </citation>
    <scope>NUCLEOTIDE SEQUENCE [LARGE SCALE GENOMIC DNA]</scope>
    <source>
        <strain evidence="3 4">JCM 14326</strain>
    </source>
</reference>
<accession>A0ABN2NG44</accession>
<evidence type="ECO:0000313" key="4">
    <source>
        <dbReference type="Proteomes" id="UP001501094"/>
    </source>
</evidence>
<comment type="caution">
    <text evidence="3">The sequence shown here is derived from an EMBL/GenBank/DDBJ whole genome shotgun (WGS) entry which is preliminary data.</text>
</comment>